<gene>
    <name evidence="1" type="ORF">RHTO_04573</name>
</gene>
<dbReference type="SUPFAM" id="SSF52047">
    <property type="entry name" value="RNI-like"/>
    <property type="match status" value="1"/>
</dbReference>
<reference evidence="1 2" key="1">
    <citation type="journal article" date="2012" name="Nat. Commun.">
        <title>A multi-omic map of the lipid-producing yeast Rhodosporidium toruloides.</title>
        <authorList>
            <person name="Zhu Z."/>
            <person name="Zhang S."/>
            <person name="Liu H."/>
            <person name="Shen H."/>
            <person name="Lin X."/>
            <person name="Yang F."/>
            <person name="Zhou Y.J."/>
            <person name="Jin G."/>
            <person name="Ye M."/>
            <person name="Zou H."/>
            <person name="Zou H."/>
            <person name="Zhao Z.K."/>
        </authorList>
    </citation>
    <scope>NUCLEOTIDE SEQUENCE [LARGE SCALE GENOMIC DNA]</scope>
    <source>
        <strain evidence="1 2">NP11</strain>
    </source>
</reference>
<dbReference type="OrthoDB" id="2523207at2759"/>
<evidence type="ECO:0000313" key="1">
    <source>
        <dbReference type="EMBL" id="EMS24395.1"/>
    </source>
</evidence>
<proteinExistence type="predicted"/>
<dbReference type="Gene3D" id="3.80.10.10">
    <property type="entry name" value="Ribonuclease Inhibitor"/>
    <property type="match status" value="1"/>
</dbReference>
<protein>
    <recommendedName>
        <fullName evidence="3">Proteophosphoglycan ppg4</fullName>
    </recommendedName>
</protein>
<keyword evidence="2" id="KW-1185">Reference proteome</keyword>
<organism evidence="1 2">
    <name type="scientific">Rhodotorula toruloides (strain NP11)</name>
    <name type="common">Yeast</name>
    <name type="synonym">Rhodosporidium toruloides</name>
    <dbReference type="NCBI Taxonomy" id="1130832"/>
    <lineage>
        <taxon>Eukaryota</taxon>
        <taxon>Fungi</taxon>
        <taxon>Dikarya</taxon>
        <taxon>Basidiomycota</taxon>
        <taxon>Pucciniomycotina</taxon>
        <taxon>Microbotryomycetes</taxon>
        <taxon>Sporidiobolales</taxon>
        <taxon>Sporidiobolaceae</taxon>
        <taxon>Rhodotorula</taxon>
    </lineage>
</organism>
<dbReference type="AlphaFoldDB" id="M7X2R2"/>
<dbReference type="RefSeq" id="XP_016275514.1">
    <property type="nucleotide sequence ID" value="XM_016418238.1"/>
</dbReference>
<dbReference type="HOGENOM" id="CLU_669306_0_0_1"/>
<accession>M7X2R2</accession>
<dbReference type="GeneID" id="27368586"/>
<sequence>MAATLPQDVLEIVFRYVEQDPHQIGRGGKKLSKREAARQSFHRLCLVSRVFCHVGRRFLYRKPLFGRHLAPKALFQLAETLRANQRYLGKLVTSLSGADTACERLGLAEETLGPTSLQFRGFSKAFSWQLFIFSSCPNCREVTATYSAESELKKLVRIVSTSLPDLRRIRLVDSSSGRDAIRAAKLSIVDPEASLLSLHSFFPIDTSRLTDLALRYCAASEPDLLKLVMLAPQLVKLSLKSSSFDPDNHLLWQYATDVEGSRLPTKFFALLPNIVRLELGGLAALSVWRLQLLAKHSPRIRHLSTEDCVWLRDEGASAVFPTNDLAEVFPTFKRLKYAHIGTIPFGYSNTLVKPIEKAFKKMRAKLAFEFADDVCPNCGRRHF</sequence>
<dbReference type="EMBL" id="KB722644">
    <property type="protein sequence ID" value="EMS24395.1"/>
    <property type="molecule type" value="Genomic_DNA"/>
</dbReference>
<evidence type="ECO:0008006" key="3">
    <source>
        <dbReference type="Google" id="ProtNLM"/>
    </source>
</evidence>
<evidence type="ECO:0000313" key="2">
    <source>
        <dbReference type="Proteomes" id="UP000016926"/>
    </source>
</evidence>
<name>M7X2R2_RHOT1</name>
<dbReference type="Proteomes" id="UP000016926">
    <property type="component" value="Unassembled WGS sequence"/>
</dbReference>
<dbReference type="InterPro" id="IPR032675">
    <property type="entry name" value="LRR_dom_sf"/>
</dbReference>